<dbReference type="InterPro" id="IPR035974">
    <property type="entry name" value="Rap/Ran-GAP_sf"/>
</dbReference>
<sequence length="123" mass="14215">MIFVQINIMIIFQINVGFIITNAKLDIAEILGHKDTKIISDENLSALVRQIAVNCDLASLVLQRQHLQPQDPFASNWLERLRKIKQIRSKALSETEGHHSPNEFDASRTRNHHMHLDDFTEYV</sequence>
<dbReference type="PANTHER" id="PTHR10063">
    <property type="entry name" value="TUBERIN"/>
    <property type="match status" value="1"/>
</dbReference>
<protein>
    <submittedName>
        <fullName evidence="1">Uncharacterized protein</fullName>
    </submittedName>
</protein>
<dbReference type="InterPro" id="IPR027107">
    <property type="entry name" value="Tuberin/Ral-act_asu"/>
</dbReference>
<evidence type="ECO:0000313" key="2">
    <source>
        <dbReference type="Proteomes" id="UP001217089"/>
    </source>
</evidence>
<proteinExistence type="predicted"/>
<gene>
    <name evidence="1" type="ORF">KUTeg_004272</name>
</gene>
<evidence type="ECO:0000313" key="1">
    <source>
        <dbReference type="EMBL" id="KAJ8319181.1"/>
    </source>
</evidence>
<accession>A0ABQ9FSN3</accession>
<organism evidence="1 2">
    <name type="scientific">Tegillarca granosa</name>
    <name type="common">Malaysian cockle</name>
    <name type="synonym">Anadara granosa</name>
    <dbReference type="NCBI Taxonomy" id="220873"/>
    <lineage>
        <taxon>Eukaryota</taxon>
        <taxon>Metazoa</taxon>
        <taxon>Spiralia</taxon>
        <taxon>Lophotrochozoa</taxon>
        <taxon>Mollusca</taxon>
        <taxon>Bivalvia</taxon>
        <taxon>Autobranchia</taxon>
        <taxon>Pteriomorphia</taxon>
        <taxon>Arcoida</taxon>
        <taxon>Arcoidea</taxon>
        <taxon>Arcidae</taxon>
        <taxon>Tegillarca</taxon>
    </lineage>
</organism>
<dbReference type="SUPFAM" id="SSF111347">
    <property type="entry name" value="Rap/Ran-GAP"/>
    <property type="match status" value="1"/>
</dbReference>
<reference evidence="1 2" key="1">
    <citation type="submission" date="2022-12" db="EMBL/GenBank/DDBJ databases">
        <title>Chromosome-level genome of Tegillarca granosa.</title>
        <authorList>
            <person name="Kim J."/>
        </authorList>
    </citation>
    <scope>NUCLEOTIDE SEQUENCE [LARGE SCALE GENOMIC DNA]</scope>
    <source>
        <strain evidence="1">Teg-2019</strain>
        <tissue evidence="1">Adductor muscle</tissue>
    </source>
</reference>
<comment type="caution">
    <text evidence="1">The sequence shown here is derived from an EMBL/GenBank/DDBJ whole genome shotgun (WGS) entry which is preliminary data.</text>
</comment>
<dbReference type="EMBL" id="JARBDR010000214">
    <property type="protein sequence ID" value="KAJ8319181.1"/>
    <property type="molecule type" value="Genomic_DNA"/>
</dbReference>
<dbReference type="PANTHER" id="PTHR10063:SF0">
    <property type="entry name" value="TUBERIN"/>
    <property type="match status" value="1"/>
</dbReference>
<name>A0ABQ9FSN3_TEGGR</name>
<keyword evidence="2" id="KW-1185">Reference proteome</keyword>
<dbReference type="Proteomes" id="UP001217089">
    <property type="component" value="Unassembled WGS sequence"/>
</dbReference>